<feature type="non-terminal residue" evidence="3">
    <location>
        <position position="1"/>
    </location>
</feature>
<gene>
    <name evidence="3" type="ORF">B4U79_04838</name>
</gene>
<dbReference type="FunFam" id="2.60.120.470:FF:000002">
    <property type="entry name" value="PITH domain-containing protein 1"/>
    <property type="match status" value="1"/>
</dbReference>
<dbReference type="InterPro" id="IPR008979">
    <property type="entry name" value="Galactose-bd-like_sf"/>
</dbReference>
<evidence type="ECO:0000259" key="2">
    <source>
        <dbReference type="PROSITE" id="PS51532"/>
    </source>
</evidence>
<feature type="domain" description="PITH" evidence="2">
    <location>
        <begin position="17"/>
        <end position="189"/>
    </location>
</feature>
<dbReference type="Gene3D" id="2.60.120.470">
    <property type="entry name" value="PITH domain"/>
    <property type="match status" value="1"/>
</dbReference>
<proteinExistence type="inferred from homology"/>
<name>A0A3S3QCP3_9ACAR</name>
<evidence type="ECO:0000313" key="4">
    <source>
        <dbReference type="Proteomes" id="UP000285301"/>
    </source>
</evidence>
<reference evidence="3 4" key="1">
    <citation type="journal article" date="2018" name="Gigascience">
        <title>Genomes of trombidid mites reveal novel predicted allergens and laterally-transferred genes associated with secondary metabolism.</title>
        <authorList>
            <person name="Dong X."/>
            <person name="Chaisiri K."/>
            <person name="Xia D."/>
            <person name="Armstrong S.D."/>
            <person name="Fang Y."/>
            <person name="Donnelly M.J."/>
            <person name="Kadowaki T."/>
            <person name="McGarry J.W."/>
            <person name="Darby A.C."/>
            <person name="Makepeace B.L."/>
        </authorList>
    </citation>
    <scope>NUCLEOTIDE SEQUENCE [LARGE SCALE GENOMIC DNA]</scope>
    <source>
        <strain evidence="3">UoL-WK</strain>
    </source>
</reference>
<dbReference type="Proteomes" id="UP000285301">
    <property type="component" value="Unassembled WGS sequence"/>
</dbReference>
<dbReference type="GO" id="GO:0005634">
    <property type="term" value="C:nucleus"/>
    <property type="evidence" value="ECO:0007669"/>
    <property type="project" value="TreeGrafter"/>
</dbReference>
<dbReference type="AlphaFoldDB" id="A0A3S3QCP3"/>
<dbReference type="EMBL" id="NCKU01000047">
    <property type="protein sequence ID" value="RWS17685.1"/>
    <property type="molecule type" value="Genomic_DNA"/>
</dbReference>
<dbReference type="PANTHER" id="PTHR12175:SF1">
    <property type="entry name" value="PITH DOMAIN-CONTAINING PROTEIN 1"/>
    <property type="match status" value="1"/>
</dbReference>
<accession>A0A3S3QCP3</accession>
<dbReference type="InterPro" id="IPR037047">
    <property type="entry name" value="PITH_dom_sf"/>
</dbReference>
<comment type="caution">
    <text evidence="3">The sequence shown here is derived from an EMBL/GenBank/DDBJ whole genome shotgun (WGS) entry which is preliminary data.</text>
</comment>
<keyword evidence="4" id="KW-1185">Reference proteome</keyword>
<dbReference type="InterPro" id="IPR010400">
    <property type="entry name" value="PITH_dom"/>
</dbReference>
<evidence type="ECO:0000256" key="1">
    <source>
        <dbReference type="ARBA" id="ARBA00025788"/>
    </source>
</evidence>
<dbReference type="PROSITE" id="PS51532">
    <property type="entry name" value="PITH"/>
    <property type="match status" value="1"/>
</dbReference>
<sequence length="191" mass="21443">ADDMSGCGRCSTHCSHSDVSQMGVNYSLYTKIDIENVQCLNEVSEGSGKLVFKPWEDRLHLDKYVESDADEELLFNVPFTGNVKLKGMIVIGGEDGSHPSSVKLYKNRPQMTFDETSTTPDQEFELTQDHDGTYEYTIKTVKFSSVTNLSIYFPNNFGSDSTKVYYIGLKGEFTPVGLLINKNLFSNNKLF</sequence>
<comment type="similarity">
    <text evidence="1">Belongs to the PITHD1 family.</text>
</comment>
<evidence type="ECO:0000313" key="3">
    <source>
        <dbReference type="EMBL" id="RWS17685.1"/>
    </source>
</evidence>
<dbReference type="SUPFAM" id="SSF49785">
    <property type="entry name" value="Galactose-binding domain-like"/>
    <property type="match status" value="1"/>
</dbReference>
<dbReference type="OrthoDB" id="2635at2759"/>
<dbReference type="PANTHER" id="PTHR12175">
    <property type="entry name" value="AD039 HT014 THIOREDOXIN FAMILY TRP26"/>
    <property type="match status" value="1"/>
</dbReference>
<dbReference type="GO" id="GO:0005737">
    <property type="term" value="C:cytoplasm"/>
    <property type="evidence" value="ECO:0007669"/>
    <property type="project" value="UniProtKB-ARBA"/>
</dbReference>
<organism evidence="3 4">
    <name type="scientific">Dinothrombium tinctorium</name>
    <dbReference type="NCBI Taxonomy" id="1965070"/>
    <lineage>
        <taxon>Eukaryota</taxon>
        <taxon>Metazoa</taxon>
        <taxon>Ecdysozoa</taxon>
        <taxon>Arthropoda</taxon>
        <taxon>Chelicerata</taxon>
        <taxon>Arachnida</taxon>
        <taxon>Acari</taxon>
        <taxon>Acariformes</taxon>
        <taxon>Trombidiformes</taxon>
        <taxon>Prostigmata</taxon>
        <taxon>Anystina</taxon>
        <taxon>Parasitengona</taxon>
        <taxon>Trombidioidea</taxon>
        <taxon>Trombidiidae</taxon>
        <taxon>Dinothrombium</taxon>
    </lineage>
</organism>
<dbReference type="GO" id="GO:0080090">
    <property type="term" value="P:regulation of primary metabolic process"/>
    <property type="evidence" value="ECO:0007669"/>
    <property type="project" value="UniProtKB-ARBA"/>
</dbReference>
<dbReference type="GO" id="GO:0045654">
    <property type="term" value="P:positive regulation of megakaryocyte differentiation"/>
    <property type="evidence" value="ECO:0007669"/>
    <property type="project" value="UniProtKB-ARBA"/>
</dbReference>
<dbReference type="Pfam" id="PF06201">
    <property type="entry name" value="PITH"/>
    <property type="match status" value="1"/>
</dbReference>
<protein>
    <submittedName>
        <fullName evidence="3">PITH domain-containing protein-like protein</fullName>
    </submittedName>
</protein>
<dbReference type="GO" id="GO:0060255">
    <property type="term" value="P:regulation of macromolecule metabolic process"/>
    <property type="evidence" value="ECO:0007669"/>
    <property type="project" value="UniProtKB-ARBA"/>
</dbReference>
<dbReference type="InterPro" id="IPR045099">
    <property type="entry name" value="PITH1-like"/>
</dbReference>